<dbReference type="OrthoDB" id="3098at2759"/>
<organism evidence="1 2">
    <name type="scientific">Suillus placidus</name>
    <dbReference type="NCBI Taxonomy" id="48579"/>
    <lineage>
        <taxon>Eukaryota</taxon>
        <taxon>Fungi</taxon>
        <taxon>Dikarya</taxon>
        <taxon>Basidiomycota</taxon>
        <taxon>Agaricomycotina</taxon>
        <taxon>Agaricomycetes</taxon>
        <taxon>Agaricomycetidae</taxon>
        <taxon>Boletales</taxon>
        <taxon>Suillineae</taxon>
        <taxon>Suillaceae</taxon>
        <taxon>Suillus</taxon>
    </lineage>
</organism>
<name>A0A9P6ZME7_9AGAM</name>
<evidence type="ECO:0000313" key="1">
    <source>
        <dbReference type="EMBL" id="KAG1772493.1"/>
    </source>
</evidence>
<dbReference type="EMBL" id="JABBWD010000053">
    <property type="protein sequence ID" value="KAG1772493.1"/>
    <property type="molecule type" value="Genomic_DNA"/>
</dbReference>
<dbReference type="Proteomes" id="UP000714275">
    <property type="component" value="Unassembled WGS sequence"/>
</dbReference>
<protein>
    <submittedName>
        <fullName evidence="1">Uncharacterized protein</fullName>
    </submittedName>
</protein>
<proteinExistence type="predicted"/>
<reference evidence="1" key="1">
    <citation type="journal article" date="2020" name="New Phytol.">
        <title>Comparative genomics reveals dynamic genome evolution in host specialist ectomycorrhizal fungi.</title>
        <authorList>
            <person name="Lofgren L.A."/>
            <person name="Nguyen N.H."/>
            <person name="Vilgalys R."/>
            <person name="Ruytinx J."/>
            <person name="Liao H.L."/>
            <person name="Branco S."/>
            <person name="Kuo A."/>
            <person name="LaButti K."/>
            <person name="Lipzen A."/>
            <person name="Andreopoulos W."/>
            <person name="Pangilinan J."/>
            <person name="Riley R."/>
            <person name="Hundley H."/>
            <person name="Na H."/>
            <person name="Barry K."/>
            <person name="Grigoriev I.V."/>
            <person name="Stajich J.E."/>
            <person name="Kennedy P.G."/>
        </authorList>
    </citation>
    <scope>NUCLEOTIDE SEQUENCE</scope>
    <source>
        <strain evidence="1">DOB743</strain>
    </source>
</reference>
<keyword evidence="2" id="KW-1185">Reference proteome</keyword>
<comment type="caution">
    <text evidence="1">The sequence shown here is derived from an EMBL/GenBank/DDBJ whole genome shotgun (WGS) entry which is preliminary data.</text>
</comment>
<gene>
    <name evidence="1" type="ORF">EV702DRAFT_1134151</name>
</gene>
<accession>A0A9P6ZME7</accession>
<feature type="non-terminal residue" evidence="1">
    <location>
        <position position="1"/>
    </location>
</feature>
<sequence>TWEDHLWAQISILCEEKQTAEMIKLGGGFWDEGLAVLEDLKYAFATVPRGRCS</sequence>
<evidence type="ECO:0000313" key="2">
    <source>
        <dbReference type="Proteomes" id="UP000714275"/>
    </source>
</evidence>
<dbReference type="AlphaFoldDB" id="A0A9P6ZME7"/>